<dbReference type="PANTHER" id="PTHR47966">
    <property type="entry name" value="BETA-SITE APP-CLEAVING ENZYME, ISOFORM A-RELATED"/>
    <property type="match status" value="1"/>
</dbReference>
<organism evidence="11 12">
    <name type="scientific">Mucor saturninus</name>
    <dbReference type="NCBI Taxonomy" id="64648"/>
    <lineage>
        <taxon>Eukaryota</taxon>
        <taxon>Fungi</taxon>
        <taxon>Fungi incertae sedis</taxon>
        <taxon>Mucoromycota</taxon>
        <taxon>Mucoromycotina</taxon>
        <taxon>Mucoromycetes</taxon>
        <taxon>Mucorales</taxon>
        <taxon>Mucorineae</taxon>
        <taxon>Mucoraceae</taxon>
        <taxon>Mucor</taxon>
    </lineage>
</organism>
<dbReference type="GO" id="GO:0004190">
    <property type="term" value="F:aspartic-type endopeptidase activity"/>
    <property type="evidence" value="ECO:0007669"/>
    <property type="project" value="UniProtKB-KW"/>
</dbReference>
<proteinExistence type="inferred from homology"/>
<evidence type="ECO:0000259" key="10">
    <source>
        <dbReference type="PROSITE" id="PS51767"/>
    </source>
</evidence>
<dbReference type="CDD" id="cd05471">
    <property type="entry name" value="pepsin_like"/>
    <property type="match status" value="1"/>
</dbReference>
<dbReference type="InterPro" id="IPR034164">
    <property type="entry name" value="Pepsin-like_dom"/>
</dbReference>
<accession>A0A8H7UW14</accession>
<dbReference type="InterPro" id="IPR033121">
    <property type="entry name" value="PEPTIDASE_A1"/>
</dbReference>
<dbReference type="GO" id="GO:0006508">
    <property type="term" value="P:proteolysis"/>
    <property type="evidence" value="ECO:0007669"/>
    <property type="project" value="UniProtKB-KW"/>
</dbReference>
<dbReference type="AlphaFoldDB" id="A0A8H7UW14"/>
<dbReference type="PANTHER" id="PTHR47966:SF51">
    <property type="entry name" value="BETA-SITE APP-CLEAVING ENZYME, ISOFORM A-RELATED"/>
    <property type="match status" value="1"/>
</dbReference>
<name>A0A8H7UW14_9FUNG</name>
<evidence type="ECO:0000256" key="9">
    <source>
        <dbReference type="PIRSR" id="PIRSR601461-2"/>
    </source>
</evidence>
<evidence type="ECO:0000313" key="12">
    <source>
        <dbReference type="Proteomes" id="UP000603453"/>
    </source>
</evidence>
<keyword evidence="7 9" id="KW-1015">Disulfide bond</keyword>
<evidence type="ECO:0000256" key="8">
    <source>
        <dbReference type="PIRSR" id="PIRSR601461-1"/>
    </source>
</evidence>
<dbReference type="OrthoDB" id="771136at2759"/>
<feature type="active site" evidence="8">
    <location>
        <position position="52"/>
    </location>
</feature>
<evidence type="ECO:0000313" key="11">
    <source>
        <dbReference type="EMBL" id="KAG2194183.1"/>
    </source>
</evidence>
<dbReference type="Gene3D" id="2.40.70.10">
    <property type="entry name" value="Acid Proteases"/>
    <property type="match status" value="2"/>
</dbReference>
<reference evidence="11" key="1">
    <citation type="submission" date="2020-12" db="EMBL/GenBank/DDBJ databases">
        <title>Metabolic potential, ecology and presence of endohyphal bacteria is reflected in genomic diversity of Mucoromycotina.</title>
        <authorList>
            <person name="Muszewska A."/>
            <person name="Okrasinska A."/>
            <person name="Steczkiewicz K."/>
            <person name="Drgas O."/>
            <person name="Orlowska M."/>
            <person name="Perlinska-Lenart U."/>
            <person name="Aleksandrzak-Piekarczyk T."/>
            <person name="Szatraj K."/>
            <person name="Zielenkiewicz U."/>
            <person name="Pilsyk S."/>
            <person name="Malc E."/>
            <person name="Mieczkowski P."/>
            <person name="Kruszewska J.S."/>
            <person name="Biernat P."/>
            <person name="Pawlowska J."/>
        </authorList>
    </citation>
    <scope>NUCLEOTIDE SEQUENCE</scope>
    <source>
        <strain evidence="11">WA0000017839</strain>
    </source>
</reference>
<dbReference type="EMBL" id="JAEPRD010000203">
    <property type="protein sequence ID" value="KAG2194183.1"/>
    <property type="molecule type" value="Genomic_DNA"/>
</dbReference>
<sequence>MISLPITKRYNTLNGVQKRGLHQATLFNDQGSEYLITIGIGTPIQNFTLSLDTGSSDLWVPSIECPTEQCPLARFNESESSSFQRINSSLFHVQYGIGSVNGTYGRDEIYLGEAHVSQQQFGLASSTHDLIVVTSEKTNEISNGIFGLGHPSLTTSKEKYEPFLYQLAKQGKIDQAMFSISMGARHHDGWSGEMLIGGINNDKHVGEIQYAAVMENSSYWMVGGQSIQLIEGDKVMMNETFDGVRGMIIDTGTTLTYVDHPLADRIVQSVVGGQNNVALDQMSGTYIVNCQAENLSKDNQVHILLENDIVLEIPVKDLIIPLDGKTIKEATQCMFGIAPWMTTGTSAKMNEKGWILIGDSVLRSTYLVFDLKKNQIGFAKAAHLQAMMQSYANSVSPPSLAFLLFSVITLTLT</sequence>
<evidence type="ECO:0000256" key="2">
    <source>
        <dbReference type="ARBA" id="ARBA00022670"/>
    </source>
</evidence>
<dbReference type="Proteomes" id="UP000603453">
    <property type="component" value="Unassembled WGS sequence"/>
</dbReference>
<gene>
    <name evidence="11" type="ORF">INT47_007915</name>
</gene>
<dbReference type="PROSITE" id="PS51767">
    <property type="entry name" value="PEPTIDASE_A1"/>
    <property type="match status" value="1"/>
</dbReference>
<dbReference type="Pfam" id="PF00026">
    <property type="entry name" value="Asp"/>
    <property type="match status" value="1"/>
</dbReference>
<dbReference type="FunFam" id="2.40.70.10:FF:000008">
    <property type="entry name" value="Cathepsin D"/>
    <property type="match status" value="1"/>
</dbReference>
<evidence type="ECO:0000256" key="1">
    <source>
        <dbReference type="ARBA" id="ARBA00007447"/>
    </source>
</evidence>
<keyword evidence="4" id="KW-0064">Aspartyl protease</keyword>
<keyword evidence="2" id="KW-0645">Protease</keyword>
<dbReference type="PRINTS" id="PR00792">
    <property type="entry name" value="PEPSIN"/>
</dbReference>
<keyword evidence="12" id="KW-1185">Reference proteome</keyword>
<evidence type="ECO:0000256" key="3">
    <source>
        <dbReference type="ARBA" id="ARBA00022729"/>
    </source>
</evidence>
<protein>
    <recommendedName>
        <fullName evidence="10">Peptidase A1 domain-containing protein</fullName>
    </recommendedName>
</protein>
<feature type="disulfide bond" evidence="9">
    <location>
        <begin position="65"/>
        <end position="70"/>
    </location>
</feature>
<feature type="active site" evidence="8">
    <location>
        <position position="250"/>
    </location>
</feature>
<keyword evidence="5" id="KW-0378">Hydrolase</keyword>
<evidence type="ECO:0000256" key="4">
    <source>
        <dbReference type="ARBA" id="ARBA00022750"/>
    </source>
</evidence>
<dbReference type="InterPro" id="IPR001461">
    <property type="entry name" value="Aspartic_peptidase_A1"/>
</dbReference>
<keyword evidence="6" id="KW-0865">Zymogen</keyword>
<feature type="domain" description="Peptidase A1" evidence="10">
    <location>
        <begin position="34"/>
        <end position="379"/>
    </location>
</feature>
<dbReference type="SUPFAM" id="SSF50630">
    <property type="entry name" value="Acid proteases"/>
    <property type="match status" value="1"/>
</dbReference>
<keyword evidence="3" id="KW-0732">Signal</keyword>
<comment type="caution">
    <text evidence="11">The sequence shown here is derived from an EMBL/GenBank/DDBJ whole genome shotgun (WGS) entry which is preliminary data.</text>
</comment>
<comment type="similarity">
    <text evidence="1">Belongs to the peptidase A1 family.</text>
</comment>
<evidence type="ECO:0000256" key="5">
    <source>
        <dbReference type="ARBA" id="ARBA00022801"/>
    </source>
</evidence>
<feature type="disulfide bond" evidence="9">
    <location>
        <begin position="290"/>
        <end position="333"/>
    </location>
</feature>
<evidence type="ECO:0000256" key="6">
    <source>
        <dbReference type="ARBA" id="ARBA00023145"/>
    </source>
</evidence>
<evidence type="ECO:0000256" key="7">
    <source>
        <dbReference type="ARBA" id="ARBA00023157"/>
    </source>
</evidence>
<dbReference type="InterPro" id="IPR021109">
    <property type="entry name" value="Peptidase_aspartic_dom_sf"/>
</dbReference>